<feature type="domain" description="Nucleotidyl transferase" evidence="1">
    <location>
        <begin position="3"/>
        <end position="216"/>
    </location>
</feature>
<organism evidence="2 3">
    <name type="scientific">Desulfoprunum benzoelyticum</name>
    <dbReference type="NCBI Taxonomy" id="1506996"/>
    <lineage>
        <taxon>Bacteria</taxon>
        <taxon>Pseudomonadati</taxon>
        <taxon>Thermodesulfobacteriota</taxon>
        <taxon>Desulfobulbia</taxon>
        <taxon>Desulfobulbales</taxon>
        <taxon>Desulfobulbaceae</taxon>
        <taxon>Desulfoprunum</taxon>
    </lineage>
</organism>
<name>A0A840UQ00_9BACT</name>
<protein>
    <submittedName>
        <fullName evidence="2">Mannose-1-phosphate guanylyltransferase</fullName>
        <ecNumber evidence="2">2.7.7.13</ecNumber>
    </submittedName>
</protein>
<dbReference type="RefSeq" id="WP_183347668.1">
    <property type="nucleotide sequence ID" value="NZ_JACHEO010000001.1"/>
</dbReference>
<evidence type="ECO:0000313" key="2">
    <source>
        <dbReference type="EMBL" id="MBB5346643.1"/>
    </source>
</evidence>
<dbReference type="AlphaFoldDB" id="A0A840UQ00"/>
<dbReference type="Pfam" id="PF00483">
    <property type="entry name" value="NTP_transferase"/>
    <property type="match status" value="1"/>
</dbReference>
<dbReference type="InterPro" id="IPR029044">
    <property type="entry name" value="Nucleotide-diphossugar_trans"/>
</dbReference>
<accession>A0A840UQ00</accession>
<dbReference type="PANTHER" id="PTHR22572">
    <property type="entry name" value="SUGAR-1-PHOSPHATE GUANYL TRANSFERASE"/>
    <property type="match status" value="1"/>
</dbReference>
<dbReference type="Proteomes" id="UP000539642">
    <property type="component" value="Unassembled WGS sequence"/>
</dbReference>
<dbReference type="EC" id="2.7.7.13" evidence="2"/>
<dbReference type="SUPFAM" id="SSF53448">
    <property type="entry name" value="Nucleotide-diphospho-sugar transferases"/>
    <property type="match status" value="1"/>
</dbReference>
<dbReference type="InterPro" id="IPR050486">
    <property type="entry name" value="Mannose-1P_guanyltransferase"/>
</dbReference>
<dbReference type="InterPro" id="IPR005835">
    <property type="entry name" value="NTP_transferase_dom"/>
</dbReference>
<proteinExistence type="predicted"/>
<comment type="caution">
    <text evidence="2">The sequence shown here is derived from an EMBL/GenBank/DDBJ whole genome shotgun (WGS) entry which is preliminary data.</text>
</comment>
<sequence length="293" mass="31773">MQAMILAAGFGTRLLPHTLLRPKPLFPILNRPLLLLTVERLQNAGFSRIIVNCHHLGEQIVDLLQGMAGVTVLLEDTILGTGGGLRGALPHLHDAPLLITNGDIYHDFDFARLYAGHRQEGRRVSLAVHDYPRFNNVRVEAGRGITAIGTSGEGCLAFTGLHVIDPEVLEDIAPGRYSCILHRYRQLLALGEEIAAVRMHGYWTDMGTPADYLALHGGLLTGAIPRWSEIGGEEGAAFLCGPGTRMEARPEWEDWCCLGDVDIGAGVHLARVVAWDGVRIASGCRLADVLLSA</sequence>
<dbReference type="CDD" id="cd06422">
    <property type="entry name" value="NTP_transferase_like_1"/>
    <property type="match status" value="1"/>
</dbReference>
<dbReference type="GO" id="GO:0004475">
    <property type="term" value="F:mannose-1-phosphate guanylyltransferase (GTP) activity"/>
    <property type="evidence" value="ECO:0007669"/>
    <property type="project" value="UniProtKB-EC"/>
</dbReference>
<evidence type="ECO:0000259" key="1">
    <source>
        <dbReference type="Pfam" id="PF00483"/>
    </source>
</evidence>
<keyword evidence="2" id="KW-0548">Nucleotidyltransferase</keyword>
<keyword evidence="2" id="KW-0808">Transferase</keyword>
<evidence type="ECO:0000313" key="3">
    <source>
        <dbReference type="Proteomes" id="UP000539642"/>
    </source>
</evidence>
<gene>
    <name evidence="2" type="ORF">HNQ81_000350</name>
</gene>
<dbReference type="Gene3D" id="3.90.550.10">
    <property type="entry name" value="Spore Coat Polysaccharide Biosynthesis Protein SpsA, Chain A"/>
    <property type="match status" value="1"/>
</dbReference>
<reference evidence="2 3" key="1">
    <citation type="submission" date="2020-08" db="EMBL/GenBank/DDBJ databases">
        <title>Genomic Encyclopedia of Type Strains, Phase IV (KMG-IV): sequencing the most valuable type-strain genomes for metagenomic binning, comparative biology and taxonomic classification.</title>
        <authorList>
            <person name="Goeker M."/>
        </authorList>
    </citation>
    <scope>NUCLEOTIDE SEQUENCE [LARGE SCALE GENOMIC DNA]</scope>
    <source>
        <strain evidence="2 3">DSM 28570</strain>
    </source>
</reference>
<keyword evidence="3" id="KW-1185">Reference proteome</keyword>
<dbReference type="EMBL" id="JACHEO010000001">
    <property type="protein sequence ID" value="MBB5346643.1"/>
    <property type="molecule type" value="Genomic_DNA"/>
</dbReference>